<dbReference type="AlphaFoldDB" id="A0A3D5QAE1"/>
<reference evidence="11 12" key="1">
    <citation type="journal article" date="2018" name="Nat. Biotechnol.">
        <title>A standardized bacterial taxonomy based on genome phylogeny substantially revises the tree of life.</title>
        <authorList>
            <person name="Parks D.H."/>
            <person name="Chuvochina M."/>
            <person name="Waite D.W."/>
            <person name="Rinke C."/>
            <person name="Skarshewski A."/>
            <person name="Chaumeil P.A."/>
            <person name="Hugenholtz P."/>
        </authorList>
    </citation>
    <scope>NUCLEOTIDE SEQUENCE [LARGE SCALE GENOMIC DNA]</scope>
    <source>
        <strain evidence="11">UBA8672</strain>
    </source>
</reference>
<feature type="transmembrane region" description="Helical" evidence="9">
    <location>
        <begin position="21"/>
        <end position="42"/>
    </location>
</feature>
<keyword evidence="5 9" id="KW-0812">Transmembrane</keyword>
<comment type="subcellular location">
    <subcellularLocation>
        <location evidence="1 9">Cell membrane</location>
        <topology evidence="1 9">Multi-pass membrane protein</topology>
    </subcellularLocation>
</comment>
<keyword evidence="4 9" id="KW-1003">Cell membrane</keyword>
<dbReference type="PANTHER" id="PTHR30413:SF10">
    <property type="entry name" value="CAPSULE POLYSACCHARIDE EXPORT INNER-MEMBRANE PROTEIN CTRC"/>
    <property type="match status" value="1"/>
</dbReference>
<evidence type="ECO:0000256" key="8">
    <source>
        <dbReference type="ARBA" id="ARBA00023136"/>
    </source>
</evidence>
<dbReference type="Proteomes" id="UP000262325">
    <property type="component" value="Unassembled WGS sequence"/>
</dbReference>
<evidence type="ECO:0000259" key="10">
    <source>
        <dbReference type="PROSITE" id="PS51012"/>
    </source>
</evidence>
<accession>A0A3D5QAE1</accession>
<dbReference type="GO" id="GO:0015774">
    <property type="term" value="P:polysaccharide transport"/>
    <property type="evidence" value="ECO:0007669"/>
    <property type="project" value="UniProtKB-KW"/>
</dbReference>
<evidence type="ECO:0000256" key="1">
    <source>
        <dbReference type="ARBA" id="ARBA00004651"/>
    </source>
</evidence>
<dbReference type="PROSITE" id="PS51012">
    <property type="entry name" value="ABC_TM2"/>
    <property type="match status" value="1"/>
</dbReference>
<dbReference type="GO" id="GO:0015920">
    <property type="term" value="P:lipopolysaccharide transport"/>
    <property type="evidence" value="ECO:0007669"/>
    <property type="project" value="TreeGrafter"/>
</dbReference>
<evidence type="ECO:0000313" key="11">
    <source>
        <dbReference type="EMBL" id="HCW92786.1"/>
    </source>
</evidence>
<evidence type="ECO:0000256" key="2">
    <source>
        <dbReference type="ARBA" id="ARBA00007783"/>
    </source>
</evidence>
<dbReference type="InterPro" id="IPR013525">
    <property type="entry name" value="ABC2_TM"/>
</dbReference>
<organism evidence="11 12">
    <name type="scientific">Flexistipes sinusarabici</name>
    <dbReference type="NCBI Taxonomy" id="2352"/>
    <lineage>
        <taxon>Bacteria</taxon>
        <taxon>Pseudomonadati</taxon>
        <taxon>Deferribacterota</taxon>
        <taxon>Deferribacteres</taxon>
        <taxon>Deferribacterales</taxon>
        <taxon>Flexistipitaceae</taxon>
        <taxon>Flexistipes</taxon>
    </lineage>
</organism>
<feature type="domain" description="ABC transmembrane type-2" evidence="10">
    <location>
        <begin position="23"/>
        <end position="247"/>
    </location>
</feature>
<protein>
    <recommendedName>
        <fullName evidence="9">Transport permease protein</fullName>
    </recommendedName>
</protein>
<keyword evidence="7" id="KW-0625">Polysaccharide transport</keyword>
<evidence type="ECO:0000256" key="5">
    <source>
        <dbReference type="ARBA" id="ARBA00022692"/>
    </source>
</evidence>
<evidence type="ECO:0000256" key="4">
    <source>
        <dbReference type="ARBA" id="ARBA00022475"/>
    </source>
</evidence>
<dbReference type="Pfam" id="PF01061">
    <property type="entry name" value="ABC2_membrane"/>
    <property type="match status" value="1"/>
</dbReference>
<keyword evidence="3 9" id="KW-0813">Transport</keyword>
<dbReference type="InterPro" id="IPR047817">
    <property type="entry name" value="ABC2_TM_bact-type"/>
</dbReference>
<evidence type="ECO:0000256" key="3">
    <source>
        <dbReference type="ARBA" id="ARBA00022448"/>
    </source>
</evidence>
<feature type="transmembrane region" description="Helical" evidence="9">
    <location>
        <begin position="223"/>
        <end position="244"/>
    </location>
</feature>
<proteinExistence type="inferred from homology"/>
<dbReference type="GO" id="GO:0140359">
    <property type="term" value="F:ABC-type transporter activity"/>
    <property type="evidence" value="ECO:0007669"/>
    <property type="project" value="InterPro"/>
</dbReference>
<feature type="transmembrane region" description="Helical" evidence="9">
    <location>
        <begin position="99"/>
        <end position="123"/>
    </location>
</feature>
<feature type="transmembrane region" description="Helical" evidence="9">
    <location>
        <begin position="170"/>
        <end position="187"/>
    </location>
</feature>
<dbReference type="EMBL" id="DPPF01000077">
    <property type="protein sequence ID" value="HCW92786.1"/>
    <property type="molecule type" value="Genomic_DNA"/>
</dbReference>
<dbReference type="RefSeq" id="WP_273266470.1">
    <property type="nucleotide sequence ID" value="NZ_JAAZVV010000076.1"/>
</dbReference>
<evidence type="ECO:0000256" key="7">
    <source>
        <dbReference type="ARBA" id="ARBA00023047"/>
    </source>
</evidence>
<name>A0A3D5QAE1_FLESI</name>
<comment type="caution">
    <text evidence="11">The sequence shown here is derived from an EMBL/GenBank/DDBJ whole genome shotgun (WGS) entry which is preliminary data.</text>
</comment>
<gene>
    <name evidence="11" type="ORF">DHM44_03800</name>
</gene>
<keyword evidence="7" id="KW-0762">Sugar transport</keyword>
<keyword evidence="8 9" id="KW-0472">Membrane</keyword>
<sequence>MNISLLIEFTKRDFVERYTGSLLGTSWAFIRPLVDILIYTLVFSKIMTAKLGGIESPFSYSIYLIAGIIPWIAFSNTIMRTTTSFIDKKNIITKMDLSLLRFPSFILFSEVITYVITSSFYFIFLFASGYGFSKFILFVPLVFFVQQILAYSMGIFFAVLNVFFKDFKELVGVIMQIWFWLTPIVYVEKILPDFVKGYMVLNPAYLFVSSYHDIFAYQQAPPFSYVMALIIISHFFALMAYILFKLLEKDVRDFL</sequence>
<feature type="transmembrane region" description="Helical" evidence="9">
    <location>
        <begin position="135"/>
        <end position="163"/>
    </location>
</feature>
<feature type="transmembrane region" description="Helical" evidence="9">
    <location>
        <begin position="62"/>
        <end position="79"/>
    </location>
</feature>
<keyword evidence="6 9" id="KW-1133">Transmembrane helix</keyword>
<dbReference type="PANTHER" id="PTHR30413">
    <property type="entry name" value="INNER MEMBRANE TRANSPORT PERMEASE"/>
    <property type="match status" value="1"/>
</dbReference>
<evidence type="ECO:0000256" key="6">
    <source>
        <dbReference type="ARBA" id="ARBA00022989"/>
    </source>
</evidence>
<dbReference type="GO" id="GO:0005886">
    <property type="term" value="C:plasma membrane"/>
    <property type="evidence" value="ECO:0007669"/>
    <property type="project" value="UniProtKB-SubCell"/>
</dbReference>
<evidence type="ECO:0000256" key="9">
    <source>
        <dbReference type="RuleBase" id="RU361157"/>
    </source>
</evidence>
<comment type="similarity">
    <text evidence="2 9">Belongs to the ABC-2 integral membrane protein family.</text>
</comment>
<evidence type="ECO:0000313" key="12">
    <source>
        <dbReference type="Proteomes" id="UP000262325"/>
    </source>
</evidence>